<dbReference type="EMBL" id="NRQW01000151">
    <property type="protein sequence ID" value="PLZ91854.1"/>
    <property type="molecule type" value="Genomic_DNA"/>
</dbReference>
<sequence length="160" mass="18388">MSNTSQNYILSQELRDSVIQKIGNLQKQNISLQQSLREQQSQSTASTEDLFLELLEITDALAALSEYLENNPNPSPEYIQRLPRSIRAVYRKFLSILAERQVSPIEQLEGTQPDFNLCRVVDREMRTDLPNQTITQIVRPGYFYGEKILRPTEVITSQAN</sequence>
<dbReference type="RefSeq" id="WP_102205035.1">
    <property type="nucleotide sequence ID" value="NZ_CAWNVR010000234.1"/>
</dbReference>
<dbReference type="GO" id="GO:0000774">
    <property type="term" value="F:adenyl-nucleotide exchange factor activity"/>
    <property type="evidence" value="ECO:0007669"/>
    <property type="project" value="InterPro"/>
</dbReference>
<keyword evidence="3" id="KW-1185">Reference proteome</keyword>
<dbReference type="SUPFAM" id="SSF51064">
    <property type="entry name" value="Head domain of nucleotide exchange factor GrpE"/>
    <property type="match status" value="1"/>
</dbReference>
<dbReference type="GO" id="GO:0051087">
    <property type="term" value="F:protein-folding chaperone binding"/>
    <property type="evidence" value="ECO:0007669"/>
    <property type="project" value="InterPro"/>
</dbReference>
<dbReference type="InterPro" id="IPR009012">
    <property type="entry name" value="GrpE_head"/>
</dbReference>
<dbReference type="GO" id="GO:0042803">
    <property type="term" value="F:protein homodimerization activity"/>
    <property type="evidence" value="ECO:0007669"/>
    <property type="project" value="InterPro"/>
</dbReference>
<evidence type="ECO:0000313" key="2">
    <source>
        <dbReference type="EMBL" id="PLZ91854.1"/>
    </source>
</evidence>
<evidence type="ECO:0000313" key="3">
    <source>
        <dbReference type="Proteomes" id="UP000235036"/>
    </source>
</evidence>
<evidence type="ECO:0000256" key="1">
    <source>
        <dbReference type="ARBA" id="ARBA00023186"/>
    </source>
</evidence>
<proteinExistence type="predicted"/>
<organism evidence="2 3">
    <name type="scientific">Fischerella muscicola CCMEE 5323</name>
    <dbReference type="NCBI Taxonomy" id="2019572"/>
    <lineage>
        <taxon>Bacteria</taxon>
        <taxon>Bacillati</taxon>
        <taxon>Cyanobacteriota</taxon>
        <taxon>Cyanophyceae</taxon>
        <taxon>Nostocales</taxon>
        <taxon>Hapalosiphonaceae</taxon>
        <taxon>Fischerella</taxon>
    </lineage>
</organism>
<name>A0A2N6K5I9_FISMU</name>
<gene>
    <name evidence="2" type="primary">grpE</name>
    <name evidence="2" type="ORF">CEN44_07510</name>
</gene>
<dbReference type="GO" id="GO:0006457">
    <property type="term" value="P:protein folding"/>
    <property type="evidence" value="ECO:0007669"/>
    <property type="project" value="InterPro"/>
</dbReference>
<reference evidence="2 3" key="1">
    <citation type="submission" date="2017-08" db="EMBL/GenBank/DDBJ databases">
        <title>Genomes of Fischerella (Mastigocladus) sp. strains.</title>
        <authorList>
            <person name="Miller S.R."/>
        </authorList>
    </citation>
    <scope>NUCLEOTIDE SEQUENCE [LARGE SCALE GENOMIC DNA]</scope>
    <source>
        <strain evidence="2 3">CCMEE 5323</strain>
    </source>
</reference>
<dbReference type="InterPro" id="IPR000740">
    <property type="entry name" value="GrpE"/>
</dbReference>
<protein>
    <submittedName>
        <fullName evidence="2">Nucleotide exchange factor GrpE</fullName>
    </submittedName>
</protein>
<accession>A0A2N6K5I9</accession>
<dbReference type="Gene3D" id="2.30.22.10">
    <property type="entry name" value="Head domain of nucleotide exchange factor GrpE"/>
    <property type="match status" value="1"/>
</dbReference>
<dbReference type="Proteomes" id="UP000235036">
    <property type="component" value="Unassembled WGS sequence"/>
</dbReference>
<dbReference type="Pfam" id="PF01025">
    <property type="entry name" value="GrpE"/>
    <property type="match status" value="1"/>
</dbReference>
<keyword evidence="1" id="KW-0143">Chaperone</keyword>
<comment type="caution">
    <text evidence="2">The sequence shown here is derived from an EMBL/GenBank/DDBJ whole genome shotgun (WGS) entry which is preliminary data.</text>
</comment>
<dbReference type="AlphaFoldDB" id="A0A2N6K5I9"/>